<dbReference type="EMBL" id="KL367506">
    <property type="protein sequence ID" value="KFD68326.1"/>
    <property type="molecule type" value="Genomic_DNA"/>
</dbReference>
<dbReference type="Proteomes" id="UP000030758">
    <property type="component" value="Unassembled WGS sequence"/>
</dbReference>
<protein>
    <submittedName>
        <fullName evidence="2">Uncharacterized protein</fullName>
    </submittedName>
</protein>
<evidence type="ECO:0000313" key="3">
    <source>
        <dbReference type="Proteomes" id="UP000030764"/>
    </source>
</evidence>
<dbReference type="AlphaFoldDB" id="A0A085NFT0"/>
<name>A0A085NFT0_9BILA</name>
<reference evidence="2 3" key="1">
    <citation type="journal article" date="2014" name="Nat. Genet.">
        <title>Genome and transcriptome of the porcine whipworm Trichuris suis.</title>
        <authorList>
            <person name="Jex A.R."/>
            <person name="Nejsum P."/>
            <person name="Schwarz E.M."/>
            <person name="Hu L."/>
            <person name="Young N.D."/>
            <person name="Hall R.S."/>
            <person name="Korhonen P.K."/>
            <person name="Liao S."/>
            <person name="Thamsborg S."/>
            <person name="Xia J."/>
            <person name="Xu P."/>
            <person name="Wang S."/>
            <person name="Scheerlinck J.P."/>
            <person name="Hofmann A."/>
            <person name="Sternberg P.W."/>
            <person name="Wang J."/>
            <person name="Gasser R.B."/>
        </authorList>
    </citation>
    <scope>NUCLEOTIDE SEQUENCE [LARGE SCALE GENOMIC DNA]</scope>
    <source>
        <strain evidence="2">DCEP-RM93F</strain>
        <strain evidence="1">DCEP-RM93M</strain>
    </source>
</reference>
<accession>A0A085NFT0</accession>
<dbReference type="Proteomes" id="UP000030764">
    <property type="component" value="Unassembled WGS sequence"/>
</dbReference>
<proteinExistence type="predicted"/>
<sequence>MQLSLAHGDVGLRDDQHEADGLPWVSVKAARLFADVCKPLFSIRHGEAYHMHAKYSILAKAHADLVESPYTKPFTNA</sequence>
<organism evidence="2">
    <name type="scientific">Trichuris suis</name>
    <name type="common">pig whipworm</name>
    <dbReference type="NCBI Taxonomy" id="68888"/>
    <lineage>
        <taxon>Eukaryota</taxon>
        <taxon>Metazoa</taxon>
        <taxon>Ecdysozoa</taxon>
        <taxon>Nematoda</taxon>
        <taxon>Enoplea</taxon>
        <taxon>Dorylaimia</taxon>
        <taxon>Trichinellida</taxon>
        <taxon>Trichuridae</taxon>
        <taxon>Trichuris</taxon>
    </lineage>
</organism>
<dbReference type="EMBL" id="KL363196">
    <property type="protein sequence ID" value="KFD55913.1"/>
    <property type="molecule type" value="Genomic_DNA"/>
</dbReference>
<keyword evidence="3" id="KW-1185">Reference proteome</keyword>
<evidence type="ECO:0000313" key="2">
    <source>
        <dbReference type="EMBL" id="KFD68326.1"/>
    </source>
</evidence>
<gene>
    <name evidence="1" type="ORF">M513_03037</name>
    <name evidence="2" type="ORF">M514_03037</name>
</gene>
<evidence type="ECO:0000313" key="1">
    <source>
        <dbReference type="EMBL" id="KFD55913.1"/>
    </source>
</evidence>